<dbReference type="AlphaFoldDB" id="A0A6J5TKJ9"/>
<name>A0A6J5TKJ9_PRUAR</name>
<evidence type="ECO:0000313" key="1">
    <source>
        <dbReference type="EMBL" id="CAB4264421.1"/>
    </source>
</evidence>
<evidence type="ECO:0000313" key="2">
    <source>
        <dbReference type="Proteomes" id="UP000507222"/>
    </source>
</evidence>
<reference evidence="1 2" key="1">
    <citation type="submission" date="2020-05" db="EMBL/GenBank/DDBJ databases">
        <authorList>
            <person name="Campoy J."/>
            <person name="Schneeberger K."/>
            <person name="Spophaly S."/>
        </authorList>
    </citation>
    <scope>NUCLEOTIDE SEQUENCE [LARGE SCALE GENOMIC DNA]</scope>
    <source>
        <strain evidence="1">PruArmRojPasFocal</strain>
    </source>
</reference>
<accession>A0A6J5TKJ9</accession>
<dbReference type="Proteomes" id="UP000507222">
    <property type="component" value="Unassembled WGS sequence"/>
</dbReference>
<sequence>MLVTFVVVDAPSAYNVIMGRDWIHIMDGEASTRCQVMRCLTNNGLGTIDIKGINSKPKGVTT</sequence>
<organism evidence="1 2">
    <name type="scientific">Prunus armeniaca</name>
    <name type="common">Apricot</name>
    <name type="synonym">Armeniaca vulgaris</name>
    <dbReference type="NCBI Taxonomy" id="36596"/>
    <lineage>
        <taxon>Eukaryota</taxon>
        <taxon>Viridiplantae</taxon>
        <taxon>Streptophyta</taxon>
        <taxon>Embryophyta</taxon>
        <taxon>Tracheophyta</taxon>
        <taxon>Spermatophyta</taxon>
        <taxon>Magnoliopsida</taxon>
        <taxon>eudicotyledons</taxon>
        <taxon>Gunneridae</taxon>
        <taxon>Pentapetalae</taxon>
        <taxon>rosids</taxon>
        <taxon>fabids</taxon>
        <taxon>Rosales</taxon>
        <taxon>Rosaceae</taxon>
        <taxon>Amygdaloideae</taxon>
        <taxon>Amygdaleae</taxon>
        <taxon>Prunus</taxon>
    </lineage>
</organism>
<protein>
    <submittedName>
        <fullName evidence="1">Uncharacterized protein</fullName>
    </submittedName>
</protein>
<proteinExistence type="predicted"/>
<gene>
    <name evidence="1" type="ORF">CURHAP_LOCUS6194</name>
</gene>
<dbReference type="EMBL" id="CAEKDK010000001">
    <property type="protein sequence ID" value="CAB4264421.1"/>
    <property type="molecule type" value="Genomic_DNA"/>
</dbReference>